<evidence type="ECO:0008006" key="3">
    <source>
        <dbReference type="Google" id="ProtNLM"/>
    </source>
</evidence>
<evidence type="ECO:0000313" key="1">
    <source>
        <dbReference type="EMBL" id="CAH0525992.1"/>
    </source>
</evidence>
<reference evidence="1" key="1">
    <citation type="submission" date="2021-12" db="EMBL/GenBank/DDBJ databases">
        <authorList>
            <person name="Rodrigo-Torres L."/>
            <person name="Arahal R. D."/>
            <person name="Lucena T."/>
        </authorList>
    </citation>
    <scope>NUCLEOTIDE SEQUENCE</scope>
    <source>
        <strain evidence="1">CECT 8226</strain>
    </source>
</reference>
<dbReference type="InterPro" id="IPR022090">
    <property type="entry name" value="DUF3634"/>
</dbReference>
<dbReference type="Pfam" id="PF12321">
    <property type="entry name" value="DUF3634"/>
    <property type="match status" value="1"/>
</dbReference>
<keyword evidence="2" id="KW-1185">Reference proteome</keyword>
<gene>
    <name evidence="1" type="ORF">VHP8226_01474</name>
</gene>
<comment type="caution">
    <text evidence="1">The sequence shown here is derived from an EMBL/GenBank/DDBJ whole genome shotgun (WGS) entry which is preliminary data.</text>
</comment>
<sequence>MLYVIIIALAIIIWLVAVDRPRLVVKCHDGKINQIKGHIPPSFHHNLKDILERAKASGMLKVYQTRNGAKLVFSKQLDKSTQQKIRNVFPHQGFKPKGNKKSR</sequence>
<dbReference type="EMBL" id="CAKLCM010000002">
    <property type="protein sequence ID" value="CAH0525992.1"/>
    <property type="molecule type" value="Genomic_DNA"/>
</dbReference>
<accession>A0ABM8ZH36</accession>
<dbReference type="Proteomes" id="UP000838160">
    <property type="component" value="Unassembled WGS sequence"/>
</dbReference>
<organism evidence="1 2">
    <name type="scientific">Vibrio hippocampi</name>
    <dbReference type="NCBI Taxonomy" id="654686"/>
    <lineage>
        <taxon>Bacteria</taxon>
        <taxon>Pseudomonadati</taxon>
        <taxon>Pseudomonadota</taxon>
        <taxon>Gammaproteobacteria</taxon>
        <taxon>Vibrionales</taxon>
        <taxon>Vibrionaceae</taxon>
        <taxon>Vibrio</taxon>
    </lineage>
</organism>
<dbReference type="RefSeq" id="WP_237484431.1">
    <property type="nucleotide sequence ID" value="NZ_CAKLCM010000002.1"/>
</dbReference>
<protein>
    <recommendedName>
        <fullName evidence="3">DUF3634 domain-containing protein</fullName>
    </recommendedName>
</protein>
<proteinExistence type="predicted"/>
<evidence type="ECO:0000313" key="2">
    <source>
        <dbReference type="Proteomes" id="UP000838160"/>
    </source>
</evidence>
<name>A0ABM8ZH36_9VIBR</name>